<dbReference type="AlphaFoldDB" id="A0AAW7HXG6"/>
<protein>
    <submittedName>
        <fullName evidence="1">Uncharacterized protein</fullName>
    </submittedName>
</protein>
<accession>A0AAW7HXG6</accession>
<proteinExistence type="predicted"/>
<dbReference type="EMBL" id="JAOPLV010000005">
    <property type="protein sequence ID" value="MDM5140559.1"/>
    <property type="molecule type" value="Genomic_DNA"/>
</dbReference>
<evidence type="ECO:0000313" key="2">
    <source>
        <dbReference type="Proteomes" id="UP001168216"/>
    </source>
</evidence>
<dbReference type="RefSeq" id="WP_290022092.1">
    <property type="nucleotide sequence ID" value="NZ_JAOPLV010000005.1"/>
</dbReference>
<dbReference type="Proteomes" id="UP001168216">
    <property type="component" value="Unassembled WGS sequence"/>
</dbReference>
<sequence>MQVLASGKKIQNQDKKQQDMRLFPAGWPAMGISVKKIPSGTQAGLGAQPDCRFFMRIKPLACAPLSIW</sequence>
<reference evidence="1" key="1">
    <citation type="submission" date="2023-08" db="EMBL/GenBank/DDBJ databases">
        <title>WGS of Aeromonas isolates.</title>
        <authorList>
            <person name="Lee H."/>
        </authorList>
    </citation>
    <scope>NUCLEOTIDE SEQUENCE</scope>
    <source>
        <strain evidence="1">SL22</strain>
    </source>
</reference>
<organism evidence="1 2">
    <name type="scientific">Aeromonas bestiarum</name>
    <dbReference type="NCBI Taxonomy" id="105751"/>
    <lineage>
        <taxon>Bacteria</taxon>
        <taxon>Pseudomonadati</taxon>
        <taxon>Pseudomonadota</taxon>
        <taxon>Gammaproteobacteria</taxon>
        <taxon>Aeromonadales</taxon>
        <taxon>Aeromonadaceae</taxon>
        <taxon>Aeromonas</taxon>
    </lineage>
</organism>
<gene>
    <name evidence="1" type="ORF">OB959_12230</name>
</gene>
<name>A0AAW7HXG6_9GAMM</name>
<evidence type="ECO:0000313" key="1">
    <source>
        <dbReference type="EMBL" id="MDM5140559.1"/>
    </source>
</evidence>
<comment type="caution">
    <text evidence="1">The sequence shown here is derived from an EMBL/GenBank/DDBJ whole genome shotgun (WGS) entry which is preliminary data.</text>
</comment>